<protein>
    <recommendedName>
        <fullName evidence="4">Integral membrane protein</fullName>
    </recommendedName>
</protein>
<evidence type="ECO:0000313" key="2">
    <source>
        <dbReference type="EMBL" id="GAA2949187.1"/>
    </source>
</evidence>
<organism evidence="2 3">
    <name type="scientific">Streptomyces enissocaesilis</name>
    <dbReference type="NCBI Taxonomy" id="332589"/>
    <lineage>
        <taxon>Bacteria</taxon>
        <taxon>Bacillati</taxon>
        <taxon>Actinomycetota</taxon>
        <taxon>Actinomycetes</taxon>
        <taxon>Kitasatosporales</taxon>
        <taxon>Streptomycetaceae</taxon>
        <taxon>Streptomyces</taxon>
        <taxon>Streptomyces rochei group</taxon>
    </lineage>
</organism>
<keyword evidence="3" id="KW-1185">Reference proteome</keyword>
<comment type="caution">
    <text evidence="2">The sequence shown here is derived from an EMBL/GenBank/DDBJ whole genome shotgun (WGS) entry which is preliminary data.</text>
</comment>
<evidence type="ECO:0000256" key="1">
    <source>
        <dbReference type="SAM" id="MobiDB-lite"/>
    </source>
</evidence>
<name>A0ABN3XDT2_9ACTN</name>
<dbReference type="EMBL" id="BAAAUD010000039">
    <property type="protein sequence ID" value="GAA2949187.1"/>
    <property type="molecule type" value="Genomic_DNA"/>
</dbReference>
<accession>A0ABN3XDT2</accession>
<proteinExistence type="predicted"/>
<evidence type="ECO:0008006" key="4">
    <source>
        <dbReference type="Google" id="ProtNLM"/>
    </source>
</evidence>
<reference evidence="2 3" key="1">
    <citation type="journal article" date="2019" name="Int. J. Syst. Evol. Microbiol.">
        <title>The Global Catalogue of Microorganisms (GCM) 10K type strain sequencing project: providing services to taxonomists for standard genome sequencing and annotation.</title>
        <authorList>
            <consortium name="The Broad Institute Genomics Platform"/>
            <consortium name="The Broad Institute Genome Sequencing Center for Infectious Disease"/>
            <person name="Wu L."/>
            <person name="Ma J."/>
        </authorList>
    </citation>
    <scope>NUCLEOTIDE SEQUENCE [LARGE SCALE GENOMIC DNA]</scope>
    <source>
        <strain evidence="2 3">JCM 9088</strain>
    </source>
</reference>
<evidence type="ECO:0000313" key="3">
    <source>
        <dbReference type="Proteomes" id="UP001500403"/>
    </source>
</evidence>
<gene>
    <name evidence="2" type="ORF">GCM10010446_37930</name>
</gene>
<dbReference type="Proteomes" id="UP001500403">
    <property type="component" value="Unassembled WGS sequence"/>
</dbReference>
<sequence>MGEVAGCPPGARGGSGAGAGFHRIEEEVAPTASPLTKGGLALLRQAAPLPSVVTMEARDPELKKELDATLRARKELGEDYESALVESFLEKVEQRLDSTVDRRVRRRLAEQRTATARGTAEPPRGGPGFGERFGFGAVSLVLAVPLSAIGVANEGLKGLVVAWLGIVGVNAVHAMRGLPRLRGDRGKSAWED</sequence>
<feature type="region of interest" description="Disordered" evidence="1">
    <location>
        <begin position="108"/>
        <end position="128"/>
    </location>
</feature>